<evidence type="ECO:0000313" key="2">
    <source>
        <dbReference type="Proteomes" id="UP000256686"/>
    </source>
</evidence>
<proteinExistence type="predicted"/>
<dbReference type="InterPro" id="IPR018247">
    <property type="entry name" value="EF_Hand_1_Ca_BS"/>
</dbReference>
<dbReference type="EMBL" id="QNVT01000016">
    <property type="protein sequence ID" value="REC61338.1"/>
    <property type="molecule type" value="Genomic_DNA"/>
</dbReference>
<reference evidence="2" key="1">
    <citation type="submission" date="2018-06" db="EMBL/GenBank/DDBJ databases">
        <authorList>
            <person name="Lum Nde A."/>
            <person name="Hugo C."/>
        </authorList>
    </citation>
    <scope>NUCLEOTIDE SEQUENCE [LARGE SCALE GENOMIC DNA]</scope>
    <source>
        <strain evidence="2">1_F178</strain>
    </source>
</reference>
<sequence length="130" mass="15400">MKNSNLYRNFKDALNKGLNINNRELLYKISFLEKKEIDNILSSSEMDNITEDKIIHVLHCIELILDENAIYSLKKTLDFVNELYSDPGFRIDENEDGELDEKDIEQLIELKREFVEDVENKINVLQMYKI</sequence>
<dbReference type="AlphaFoldDB" id="A0A3D9C6L7"/>
<evidence type="ECO:0008006" key="3">
    <source>
        <dbReference type="Google" id="ProtNLM"/>
    </source>
</evidence>
<organism evidence="1 2">
    <name type="scientific">Chryseobacterium pennae</name>
    <dbReference type="NCBI Taxonomy" id="2258962"/>
    <lineage>
        <taxon>Bacteria</taxon>
        <taxon>Pseudomonadati</taxon>
        <taxon>Bacteroidota</taxon>
        <taxon>Flavobacteriia</taxon>
        <taxon>Flavobacteriales</taxon>
        <taxon>Weeksellaceae</taxon>
        <taxon>Chryseobacterium group</taxon>
        <taxon>Chryseobacterium</taxon>
    </lineage>
</organism>
<keyword evidence="2" id="KW-1185">Reference proteome</keyword>
<accession>A0A3D9C6L7</accession>
<name>A0A3D9C6L7_9FLAO</name>
<gene>
    <name evidence="1" type="ORF">DRF65_16620</name>
</gene>
<protein>
    <recommendedName>
        <fullName evidence="3">EF-hand domain-containing protein</fullName>
    </recommendedName>
</protein>
<dbReference type="PROSITE" id="PS00018">
    <property type="entry name" value="EF_HAND_1"/>
    <property type="match status" value="1"/>
</dbReference>
<dbReference type="RefSeq" id="WP_115971888.1">
    <property type="nucleotide sequence ID" value="NZ_QNVT01000016.1"/>
</dbReference>
<comment type="caution">
    <text evidence="1">The sequence shown here is derived from an EMBL/GenBank/DDBJ whole genome shotgun (WGS) entry which is preliminary data.</text>
</comment>
<dbReference type="Proteomes" id="UP000256686">
    <property type="component" value="Unassembled WGS sequence"/>
</dbReference>
<evidence type="ECO:0000313" key="1">
    <source>
        <dbReference type="EMBL" id="REC61338.1"/>
    </source>
</evidence>